<sequence length="437" mass="47256">MMAAVSSRGFAGLGRDGVDAMIPLLDLLDHVRGPSLVACDDGDRDLDIEGGTGGPPDDRLPRDATEDRGGGRRREDASDVTSGDAGPDVRYGRYEDDDGGADDGGTCPSKRRRAETVSDVVRGGGCGGVRVVTSRSLSVGSTLHMTYGAKGNASLLGRYGFAIPNNVEPDGSCNDVLEVKIRDNEPPVKLQRGPKSYSYGPFIKALELCRDIAGENKSRDDGDPSKEDAEDRTKVGSNDVERMAIDDGGLGAFLDSCENSSDDDNDDADDSNGDIVSSGEDDFGYCFYDTPANSNSAETSRSARMAIMNDIHAIDALREKLQNVKNGLLNNSLAGQFDLESRKNNETDKDDDNNGTDIVHFTVEDRYCLILIQSEIQTVNFYLAAASELRLRLVERLSSEEPTVIGKVLEDDRCVREESLRDHTTAIANTFLSIRYP</sequence>
<protein>
    <submittedName>
        <fullName evidence="2">Uncharacterized protein</fullName>
    </submittedName>
</protein>
<dbReference type="AlphaFoldDB" id="A0ABD3Q3S7"/>
<dbReference type="PANTHER" id="PTHR13271">
    <property type="entry name" value="UNCHARACTERIZED PUTATIVE METHYLTRANSFERASE"/>
    <property type="match status" value="1"/>
</dbReference>
<accession>A0ABD3Q3S7</accession>
<reference evidence="2 3" key="1">
    <citation type="submission" date="2024-10" db="EMBL/GenBank/DDBJ databases">
        <title>Updated reference genomes for cyclostephanoid diatoms.</title>
        <authorList>
            <person name="Roberts W.R."/>
            <person name="Alverson A.J."/>
        </authorList>
    </citation>
    <scope>NUCLEOTIDE SEQUENCE [LARGE SCALE GENOMIC DNA]</scope>
    <source>
        <strain evidence="2 3">AJA276-08</strain>
    </source>
</reference>
<organism evidence="2 3">
    <name type="scientific">Stephanodiscus triporus</name>
    <dbReference type="NCBI Taxonomy" id="2934178"/>
    <lineage>
        <taxon>Eukaryota</taxon>
        <taxon>Sar</taxon>
        <taxon>Stramenopiles</taxon>
        <taxon>Ochrophyta</taxon>
        <taxon>Bacillariophyta</taxon>
        <taxon>Coscinodiscophyceae</taxon>
        <taxon>Thalassiosirophycidae</taxon>
        <taxon>Stephanodiscales</taxon>
        <taxon>Stephanodiscaceae</taxon>
        <taxon>Stephanodiscus</taxon>
    </lineage>
</organism>
<feature type="compositionally biased region" description="Basic and acidic residues" evidence="1">
    <location>
        <begin position="56"/>
        <end position="77"/>
    </location>
</feature>
<name>A0ABD3Q3S7_9STRA</name>
<dbReference type="EMBL" id="JALLAZ020000447">
    <property type="protein sequence ID" value="KAL3794998.1"/>
    <property type="molecule type" value="Genomic_DNA"/>
</dbReference>
<feature type="region of interest" description="Disordered" evidence="1">
    <location>
        <begin position="215"/>
        <end position="241"/>
    </location>
</feature>
<dbReference type="PANTHER" id="PTHR13271:SF152">
    <property type="entry name" value="UBIQUITIN-LIKE DOMAIN-CONTAINING PROTEIN"/>
    <property type="match status" value="1"/>
</dbReference>
<dbReference type="Proteomes" id="UP001530315">
    <property type="component" value="Unassembled WGS sequence"/>
</dbReference>
<keyword evidence="3" id="KW-1185">Reference proteome</keyword>
<gene>
    <name evidence="2" type="ORF">ACHAW5_002167</name>
</gene>
<feature type="compositionally biased region" description="Acidic residues" evidence="1">
    <location>
        <begin position="260"/>
        <end position="272"/>
    </location>
</feature>
<evidence type="ECO:0000313" key="3">
    <source>
        <dbReference type="Proteomes" id="UP001530315"/>
    </source>
</evidence>
<evidence type="ECO:0000313" key="2">
    <source>
        <dbReference type="EMBL" id="KAL3794998.1"/>
    </source>
</evidence>
<dbReference type="InterPro" id="IPR050600">
    <property type="entry name" value="SETD3_SETD6_MTase"/>
</dbReference>
<proteinExistence type="predicted"/>
<comment type="caution">
    <text evidence="2">The sequence shown here is derived from an EMBL/GenBank/DDBJ whole genome shotgun (WGS) entry which is preliminary data.</text>
</comment>
<feature type="region of interest" description="Disordered" evidence="1">
    <location>
        <begin position="38"/>
        <end position="115"/>
    </location>
</feature>
<evidence type="ECO:0000256" key="1">
    <source>
        <dbReference type="SAM" id="MobiDB-lite"/>
    </source>
</evidence>
<feature type="region of interest" description="Disordered" evidence="1">
    <location>
        <begin position="254"/>
        <end position="275"/>
    </location>
</feature>
<dbReference type="Gene3D" id="3.90.1410.10">
    <property type="entry name" value="set domain protein methyltransferase, domain 1"/>
    <property type="match status" value="1"/>
</dbReference>